<dbReference type="EMBL" id="JACICC010000002">
    <property type="protein sequence ID" value="MBB3809061.1"/>
    <property type="molecule type" value="Genomic_DNA"/>
</dbReference>
<dbReference type="SUPFAM" id="SSF102829">
    <property type="entry name" value="Cell division protein ZapA-like"/>
    <property type="match status" value="1"/>
</dbReference>
<evidence type="ECO:0000313" key="12">
    <source>
        <dbReference type="Proteomes" id="UP000537592"/>
    </source>
</evidence>
<evidence type="ECO:0000256" key="2">
    <source>
        <dbReference type="ARBA" id="ARBA00015195"/>
    </source>
</evidence>
<dbReference type="InterPro" id="IPR036192">
    <property type="entry name" value="Cell_div_ZapA-like_sf"/>
</dbReference>
<dbReference type="InterPro" id="IPR042233">
    <property type="entry name" value="Cell_div_ZapA_N"/>
</dbReference>
<dbReference type="PANTHER" id="PTHR34981">
    <property type="entry name" value="CELL DIVISION PROTEIN ZAPA"/>
    <property type="match status" value="1"/>
</dbReference>
<sequence length="131" mass="13615">MTDGGDTTGGPAGRESVGQVSVIIAGRPFRMACEAGDEARIEALAARVDARIAELAGFFGSMDDLRLTVMAAFSIADDLAASERRVAVLQAELAAEKAQAKEQEARIANVVIAAAERIEALTAELTPTVQA</sequence>
<dbReference type="GO" id="GO:0005829">
    <property type="term" value="C:cytosol"/>
    <property type="evidence" value="ECO:0007669"/>
    <property type="project" value="TreeGrafter"/>
</dbReference>
<comment type="subunit">
    <text evidence="8">Homodimer. Interacts with FtsZ.</text>
</comment>
<dbReference type="GO" id="GO:0030428">
    <property type="term" value="C:cell septum"/>
    <property type="evidence" value="ECO:0007669"/>
    <property type="project" value="TreeGrafter"/>
</dbReference>
<keyword evidence="4 11" id="KW-0132">Cell division</keyword>
<dbReference type="AlphaFoldDB" id="A0A7W6EFX0"/>
<keyword evidence="10" id="KW-0175">Coiled coil</keyword>
<evidence type="ECO:0000313" key="11">
    <source>
        <dbReference type="EMBL" id="MBB3809061.1"/>
    </source>
</evidence>
<dbReference type="GO" id="GO:0043093">
    <property type="term" value="P:FtsZ-dependent cytokinesis"/>
    <property type="evidence" value="ECO:0007669"/>
    <property type="project" value="TreeGrafter"/>
</dbReference>
<keyword evidence="3" id="KW-0963">Cytoplasm</keyword>
<protein>
    <recommendedName>
        <fullName evidence="2">Cell division protein ZapA</fullName>
    </recommendedName>
    <alternativeName>
        <fullName evidence="9">Z ring-associated protein ZapA</fullName>
    </alternativeName>
</protein>
<dbReference type="RefSeq" id="WP_210281558.1">
    <property type="nucleotide sequence ID" value="NZ_JACICC010000002.1"/>
</dbReference>
<dbReference type="GO" id="GO:0032153">
    <property type="term" value="C:cell division site"/>
    <property type="evidence" value="ECO:0007669"/>
    <property type="project" value="TreeGrafter"/>
</dbReference>
<dbReference type="Gene3D" id="3.30.160.880">
    <property type="entry name" value="Cell division protein ZapA protomer, N-terminal domain"/>
    <property type="match status" value="1"/>
</dbReference>
<dbReference type="GO" id="GO:0000921">
    <property type="term" value="P:septin ring assembly"/>
    <property type="evidence" value="ECO:0007669"/>
    <property type="project" value="TreeGrafter"/>
</dbReference>
<keyword evidence="6" id="KW-0131">Cell cycle</keyword>
<organism evidence="11 12">
    <name type="scientific">Pseudochelatococcus contaminans</name>
    <dbReference type="NCBI Taxonomy" id="1538103"/>
    <lineage>
        <taxon>Bacteria</taxon>
        <taxon>Pseudomonadati</taxon>
        <taxon>Pseudomonadota</taxon>
        <taxon>Alphaproteobacteria</taxon>
        <taxon>Hyphomicrobiales</taxon>
        <taxon>Chelatococcaceae</taxon>
        <taxon>Pseudochelatococcus</taxon>
    </lineage>
</organism>
<evidence type="ECO:0000256" key="7">
    <source>
        <dbReference type="ARBA" id="ARBA00024910"/>
    </source>
</evidence>
<comment type="caution">
    <text evidence="11">The sequence shown here is derived from an EMBL/GenBank/DDBJ whole genome shotgun (WGS) entry which is preliminary data.</text>
</comment>
<accession>A0A7W6EFX0</accession>
<reference evidence="11 12" key="1">
    <citation type="submission" date="2020-08" db="EMBL/GenBank/DDBJ databases">
        <title>Genomic Encyclopedia of Type Strains, Phase IV (KMG-IV): sequencing the most valuable type-strain genomes for metagenomic binning, comparative biology and taxonomic classification.</title>
        <authorList>
            <person name="Goeker M."/>
        </authorList>
    </citation>
    <scope>NUCLEOTIDE SEQUENCE [LARGE SCALE GENOMIC DNA]</scope>
    <source>
        <strain evidence="11 12">DSM 28760</strain>
    </source>
</reference>
<dbReference type="PANTHER" id="PTHR34981:SF1">
    <property type="entry name" value="CELL DIVISION PROTEIN ZAPA"/>
    <property type="match status" value="1"/>
</dbReference>
<evidence type="ECO:0000256" key="5">
    <source>
        <dbReference type="ARBA" id="ARBA00023210"/>
    </source>
</evidence>
<evidence type="ECO:0000256" key="8">
    <source>
        <dbReference type="ARBA" id="ARBA00026068"/>
    </source>
</evidence>
<evidence type="ECO:0000256" key="4">
    <source>
        <dbReference type="ARBA" id="ARBA00022618"/>
    </source>
</evidence>
<dbReference type="Pfam" id="PF05164">
    <property type="entry name" value="ZapA"/>
    <property type="match status" value="1"/>
</dbReference>
<proteinExistence type="predicted"/>
<evidence type="ECO:0000256" key="6">
    <source>
        <dbReference type="ARBA" id="ARBA00023306"/>
    </source>
</evidence>
<keyword evidence="5" id="KW-0717">Septation</keyword>
<evidence type="ECO:0000256" key="9">
    <source>
        <dbReference type="ARBA" id="ARBA00033158"/>
    </source>
</evidence>
<dbReference type="InterPro" id="IPR007838">
    <property type="entry name" value="Cell_div_ZapA-like"/>
</dbReference>
<gene>
    <name evidence="11" type="ORF">FHS81_001131</name>
</gene>
<keyword evidence="12" id="KW-1185">Reference proteome</keyword>
<feature type="coiled-coil region" evidence="10">
    <location>
        <begin position="79"/>
        <end position="106"/>
    </location>
</feature>
<evidence type="ECO:0000256" key="1">
    <source>
        <dbReference type="ARBA" id="ARBA00004496"/>
    </source>
</evidence>
<dbReference type="Proteomes" id="UP000537592">
    <property type="component" value="Unassembled WGS sequence"/>
</dbReference>
<dbReference type="GO" id="GO:0000917">
    <property type="term" value="P:division septum assembly"/>
    <property type="evidence" value="ECO:0007669"/>
    <property type="project" value="UniProtKB-KW"/>
</dbReference>
<comment type="function">
    <text evidence="7">Activator of cell division through the inhibition of FtsZ GTPase activity, therefore promoting FtsZ assembly into bundles of protofilaments necessary for the formation of the division Z ring. It is recruited early at mid-cell but it is not essential for cell division.</text>
</comment>
<name>A0A7W6EFX0_9HYPH</name>
<evidence type="ECO:0000256" key="3">
    <source>
        <dbReference type="ARBA" id="ARBA00022490"/>
    </source>
</evidence>
<comment type="subcellular location">
    <subcellularLocation>
        <location evidence="1">Cytoplasm</location>
    </subcellularLocation>
</comment>
<evidence type="ECO:0000256" key="10">
    <source>
        <dbReference type="SAM" id="Coils"/>
    </source>
</evidence>